<dbReference type="EMBL" id="LAZR01000276">
    <property type="protein sequence ID" value="KKN77615.1"/>
    <property type="molecule type" value="Genomic_DNA"/>
</dbReference>
<keyword evidence="1" id="KW-0812">Transmembrane</keyword>
<evidence type="ECO:0000313" key="2">
    <source>
        <dbReference type="EMBL" id="KKN77615.1"/>
    </source>
</evidence>
<proteinExistence type="predicted"/>
<evidence type="ECO:0000256" key="1">
    <source>
        <dbReference type="SAM" id="Phobius"/>
    </source>
</evidence>
<sequence length="39" mass="4363">MAAELTKEVTMQQAILLLLIIKLYTISIIIACEICDIVK</sequence>
<protein>
    <submittedName>
        <fullName evidence="2">Uncharacterized protein</fullName>
    </submittedName>
</protein>
<reference evidence="2" key="1">
    <citation type="journal article" date="2015" name="Nature">
        <title>Complex archaea that bridge the gap between prokaryotes and eukaryotes.</title>
        <authorList>
            <person name="Spang A."/>
            <person name="Saw J.H."/>
            <person name="Jorgensen S.L."/>
            <person name="Zaremba-Niedzwiedzka K."/>
            <person name="Martijn J."/>
            <person name="Lind A.E."/>
            <person name="van Eijk R."/>
            <person name="Schleper C."/>
            <person name="Guy L."/>
            <person name="Ettema T.J."/>
        </authorList>
    </citation>
    <scope>NUCLEOTIDE SEQUENCE</scope>
</reference>
<organism evidence="2">
    <name type="scientific">marine sediment metagenome</name>
    <dbReference type="NCBI Taxonomy" id="412755"/>
    <lineage>
        <taxon>unclassified sequences</taxon>
        <taxon>metagenomes</taxon>
        <taxon>ecological metagenomes</taxon>
    </lineage>
</organism>
<keyword evidence="1" id="KW-0472">Membrane</keyword>
<comment type="caution">
    <text evidence="2">The sequence shown here is derived from an EMBL/GenBank/DDBJ whole genome shotgun (WGS) entry which is preliminary data.</text>
</comment>
<name>A0A0F9T8R9_9ZZZZ</name>
<gene>
    <name evidence="2" type="ORF">LCGC14_0358900</name>
</gene>
<keyword evidence="1" id="KW-1133">Transmembrane helix</keyword>
<feature type="transmembrane region" description="Helical" evidence="1">
    <location>
        <begin position="14"/>
        <end position="35"/>
    </location>
</feature>
<accession>A0A0F9T8R9</accession>
<dbReference type="AlphaFoldDB" id="A0A0F9T8R9"/>